<proteinExistence type="predicted"/>
<dbReference type="Pfam" id="PF12833">
    <property type="entry name" value="HTH_18"/>
    <property type="match status" value="1"/>
</dbReference>
<dbReference type="PROSITE" id="PS00041">
    <property type="entry name" value="HTH_ARAC_FAMILY_1"/>
    <property type="match status" value="1"/>
</dbReference>
<dbReference type="PROSITE" id="PS01124">
    <property type="entry name" value="HTH_ARAC_FAMILY_2"/>
    <property type="match status" value="1"/>
</dbReference>
<organism evidence="5 6">
    <name type="scientific">Bacillus cereus</name>
    <dbReference type="NCBI Taxonomy" id="1396"/>
    <lineage>
        <taxon>Bacteria</taxon>
        <taxon>Bacillati</taxon>
        <taxon>Bacillota</taxon>
        <taxon>Bacilli</taxon>
        <taxon>Bacillales</taxon>
        <taxon>Bacillaceae</taxon>
        <taxon>Bacillus</taxon>
        <taxon>Bacillus cereus group</taxon>
    </lineage>
</organism>
<dbReference type="AlphaFoldDB" id="A0A2B2LIR4"/>
<keyword evidence="3" id="KW-0804">Transcription</keyword>
<keyword evidence="1" id="KW-0805">Transcription regulation</keyword>
<evidence type="ECO:0000256" key="2">
    <source>
        <dbReference type="ARBA" id="ARBA00023125"/>
    </source>
</evidence>
<name>A0A2B2LIR4_BACCE</name>
<dbReference type="PRINTS" id="PR00032">
    <property type="entry name" value="HTHARAC"/>
</dbReference>
<dbReference type="SUPFAM" id="SSF46689">
    <property type="entry name" value="Homeodomain-like"/>
    <property type="match status" value="2"/>
</dbReference>
<evidence type="ECO:0000259" key="4">
    <source>
        <dbReference type="PROSITE" id="PS01124"/>
    </source>
</evidence>
<dbReference type="InterPro" id="IPR018060">
    <property type="entry name" value="HTH_AraC"/>
</dbReference>
<dbReference type="GO" id="GO:0003700">
    <property type="term" value="F:DNA-binding transcription factor activity"/>
    <property type="evidence" value="ECO:0007669"/>
    <property type="project" value="InterPro"/>
</dbReference>
<evidence type="ECO:0000256" key="1">
    <source>
        <dbReference type="ARBA" id="ARBA00023015"/>
    </source>
</evidence>
<dbReference type="EMBL" id="NVAP01000050">
    <property type="protein sequence ID" value="PFQ42665.1"/>
    <property type="molecule type" value="Genomic_DNA"/>
</dbReference>
<dbReference type="GO" id="GO:0043565">
    <property type="term" value="F:sequence-specific DNA binding"/>
    <property type="evidence" value="ECO:0007669"/>
    <property type="project" value="InterPro"/>
</dbReference>
<feature type="domain" description="HTH araC/xylS-type" evidence="4">
    <location>
        <begin position="178"/>
        <end position="276"/>
    </location>
</feature>
<evidence type="ECO:0000313" key="6">
    <source>
        <dbReference type="Proteomes" id="UP000224386"/>
    </source>
</evidence>
<gene>
    <name evidence="5" type="ORF">COK05_24590</name>
</gene>
<dbReference type="Proteomes" id="UP000224386">
    <property type="component" value="Unassembled WGS sequence"/>
</dbReference>
<dbReference type="InterPro" id="IPR018062">
    <property type="entry name" value="HTH_AraC-typ_CS"/>
</dbReference>
<reference evidence="5 6" key="1">
    <citation type="submission" date="2017-09" db="EMBL/GenBank/DDBJ databases">
        <title>Large-scale bioinformatics analysis of Bacillus genomes uncovers conserved roles of natural products in bacterial physiology.</title>
        <authorList>
            <consortium name="Agbiome Team Llc"/>
            <person name="Bleich R.M."/>
            <person name="Grubbs K.J."/>
            <person name="Santa Maria K.C."/>
            <person name="Allen S.E."/>
            <person name="Farag S."/>
            <person name="Shank E.A."/>
            <person name="Bowers A."/>
        </authorList>
    </citation>
    <scope>NUCLEOTIDE SEQUENCE [LARGE SCALE GENOMIC DNA]</scope>
    <source>
        <strain evidence="5 6">AFS070861</strain>
    </source>
</reference>
<dbReference type="InterPro" id="IPR009057">
    <property type="entry name" value="Homeodomain-like_sf"/>
</dbReference>
<dbReference type="InterPro" id="IPR020449">
    <property type="entry name" value="Tscrpt_reg_AraC-type_HTH"/>
</dbReference>
<dbReference type="Gene3D" id="1.10.10.60">
    <property type="entry name" value="Homeodomain-like"/>
    <property type="match status" value="2"/>
</dbReference>
<dbReference type="PANTHER" id="PTHR43280:SF34">
    <property type="entry name" value="ARAC-FAMILY TRANSCRIPTIONAL REGULATOR"/>
    <property type="match status" value="1"/>
</dbReference>
<evidence type="ECO:0000256" key="3">
    <source>
        <dbReference type="ARBA" id="ARBA00023163"/>
    </source>
</evidence>
<keyword evidence="2" id="KW-0238">DNA-binding</keyword>
<accession>A0A2B2LIR4</accession>
<evidence type="ECO:0000313" key="5">
    <source>
        <dbReference type="EMBL" id="PFQ42665.1"/>
    </source>
</evidence>
<comment type="caution">
    <text evidence="5">The sequence shown here is derived from an EMBL/GenBank/DDBJ whole genome shotgun (WGS) entry which is preliminary data.</text>
</comment>
<protein>
    <submittedName>
        <fullName evidence="5">AraC family transcriptional regulator</fullName>
    </submittedName>
</protein>
<dbReference type="SMART" id="SM00342">
    <property type="entry name" value="HTH_ARAC"/>
    <property type="match status" value="1"/>
</dbReference>
<sequence>MSVKDQNLFVNIAILFFNILYKKKSDVSTFSNNSDSLHISHNRILDEDVYISMQKDESIYHDLHIEQQLLRSIENGDKETVLKYYYEFQQETLSSISSFHQLRRHKNICISSITLATRYAIQGGLPSGIAYKIYDLYTQKTEDSKDAESVWDLLRNVFCTFADRVKAQKLQQHSKTIAICKNYIFKNIYNQISVKQIAKFANVNSDYLSILFKKEVGISLIEYIQRERIEEAKKLLTFTSYSLSDICASLNFSDQSYFTKIFKKITNETPGKYRKSHVVI</sequence>
<dbReference type="PANTHER" id="PTHR43280">
    <property type="entry name" value="ARAC-FAMILY TRANSCRIPTIONAL REGULATOR"/>
    <property type="match status" value="1"/>
</dbReference>